<gene>
    <name evidence="1" type="ORF">H5410_001102</name>
</gene>
<reference evidence="1 2" key="1">
    <citation type="submission" date="2020-09" db="EMBL/GenBank/DDBJ databases">
        <title>De no assembly of potato wild relative species, Solanum commersonii.</title>
        <authorList>
            <person name="Cho K."/>
        </authorList>
    </citation>
    <scope>NUCLEOTIDE SEQUENCE [LARGE SCALE GENOMIC DNA]</scope>
    <source>
        <strain evidence="1">LZ3.2</strain>
        <tissue evidence="1">Leaf</tissue>
    </source>
</reference>
<dbReference type="AlphaFoldDB" id="A0A9J6AYB4"/>
<dbReference type="Proteomes" id="UP000824120">
    <property type="component" value="Chromosome 1"/>
</dbReference>
<dbReference type="EMBL" id="JACXVP010000001">
    <property type="protein sequence ID" value="KAG5629385.1"/>
    <property type="molecule type" value="Genomic_DNA"/>
</dbReference>
<evidence type="ECO:0000313" key="2">
    <source>
        <dbReference type="Proteomes" id="UP000824120"/>
    </source>
</evidence>
<name>A0A9J6AYB4_SOLCO</name>
<evidence type="ECO:0000313" key="1">
    <source>
        <dbReference type="EMBL" id="KAG5629385.1"/>
    </source>
</evidence>
<protein>
    <submittedName>
        <fullName evidence="1">Uncharacterized protein</fullName>
    </submittedName>
</protein>
<comment type="caution">
    <text evidence="1">The sequence shown here is derived from an EMBL/GenBank/DDBJ whole genome shotgun (WGS) entry which is preliminary data.</text>
</comment>
<proteinExistence type="predicted"/>
<sequence length="93" mass="10660">MDLISCHSKQWQNMQNLISLVDEEVQAFLFSLRESFTISSYFTLKLRLESVVDEGKRLEEVKFKPASPAHADEKTITGGACINPTNFFYKNNI</sequence>
<accession>A0A9J6AYB4</accession>
<organism evidence="1 2">
    <name type="scientific">Solanum commersonii</name>
    <name type="common">Commerson's wild potato</name>
    <name type="synonym">Commerson's nightshade</name>
    <dbReference type="NCBI Taxonomy" id="4109"/>
    <lineage>
        <taxon>Eukaryota</taxon>
        <taxon>Viridiplantae</taxon>
        <taxon>Streptophyta</taxon>
        <taxon>Embryophyta</taxon>
        <taxon>Tracheophyta</taxon>
        <taxon>Spermatophyta</taxon>
        <taxon>Magnoliopsida</taxon>
        <taxon>eudicotyledons</taxon>
        <taxon>Gunneridae</taxon>
        <taxon>Pentapetalae</taxon>
        <taxon>asterids</taxon>
        <taxon>lamiids</taxon>
        <taxon>Solanales</taxon>
        <taxon>Solanaceae</taxon>
        <taxon>Solanoideae</taxon>
        <taxon>Solaneae</taxon>
        <taxon>Solanum</taxon>
    </lineage>
</organism>
<keyword evidence="2" id="KW-1185">Reference proteome</keyword>